<evidence type="ECO:0000256" key="7">
    <source>
        <dbReference type="SAM" id="MobiDB-lite"/>
    </source>
</evidence>
<feature type="region of interest" description="Disordered" evidence="7">
    <location>
        <begin position="79"/>
        <end position="99"/>
    </location>
</feature>
<organism evidence="9 10">
    <name type="scientific">Pengzhenrongella sicca</name>
    <dbReference type="NCBI Taxonomy" id="2819238"/>
    <lineage>
        <taxon>Bacteria</taxon>
        <taxon>Bacillati</taxon>
        <taxon>Actinomycetota</taxon>
        <taxon>Actinomycetes</taxon>
        <taxon>Micrococcales</taxon>
        <taxon>Pengzhenrongella</taxon>
    </lineage>
</organism>
<feature type="active site" evidence="5">
    <location>
        <position position="53"/>
    </location>
</feature>
<dbReference type="Proteomes" id="UP000663937">
    <property type="component" value="Chromosome"/>
</dbReference>
<dbReference type="InterPro" id="IPR020456">
    <property type="entry name" value="Acylphosphatase"/>
</dbReference>
<evidence type="ECO:0000313" key="9">
    <source>
        <dbReference type="EMBL" id="QTE27930.1"/>
    </source>
</evidence>
<proteinExistence type="inferred from homology"/>
<dbReference type="KEGG" id="psic:J4E96_10965"/>
<dbReference type="EMBL" id="CP071868">
    <property type="protein sequence ID" value="QTE27930.1"/>
    <property type="molecule type" value="Genomic_DNA"/>
</dbReference>
<comment type="similarity">
    <text evidence="1 6">Belongs to the acylphosphatase family.</text>
</comment>
<feature type="compositionally biased region" description="Gly residues" evidence="7">
    <location>
        <begin position="1"/>
        <end position="13"/>
    </location>
</feature>
<evidence type="ECO:0000256" key="2">
    <source>
        <dbReference type="ARBA" id="ARBA00012150"/>
    </source>
</evidence>
<dbReference type="Gene3D" id="3.30.70.100">
    <property type="match status" value="1"/>
</dbReference>
<dbReference type="InterPro" id="IPR017968">
    <property type="entry name" value="Acylphosphatase_CS"/>
</dbReference>
<accession>A0A8A4Z7P5</accession>
<feature type="domain" description="Acylphosphatase-like" evidence="8">
    <location>
        <begin position="20"/>
        <end position="99"/>
    </location>
</feature>
<keyword evidence="5" id="KW-0378">Hydrolase</keyword>
<dbReference type="PROSITE" id="PS00150">
    <property type="entry name" value="ACYLPHOSPHATASE_1"/>
    <property type="match status" value="1"/>
</dbReference>
<evidence type="ECO:0000256" key="3">
    <source>
        <dbReference type="ARBA" id="ARBA00015991"/>
    </source>
</evidence>
<dbReference type="EC" id="3.6.1.7" evidence="2 5"/>
<dbReference type="AlphaFoldDB" id="A0A8A4Z7P5"/>
<dbReference type="RefSeq" id="WP_227422153.1">
    <property type="nucleotide sequence ID" value="NZ_CP071868.1"/>
</dbReference>
<gene>
    <name evidence="9" type="ORF">J4E96_10965</name>
</gene>
<dbReference type="PANTHER" id="PTHR47268">
    <property type="entry name" value="ACYLPHOSPHATASE"/>
    <property type="match status" value="1"/>
</dbReference>
<dbReference type="GO" id="GO:0003998">
    <property type="term" value="F:acylphosphatase activity"/>
    <property type="evidence" value="ECO:0007669"/>
    <property type="project" value="UniProtKB-EC"/>
</dbReference>
<evidence type="ECO:0000259" key="8">
    <source>
        <dbReference type="PROSITE" id="PS51160"/>
    </source>
</evidence>
<sequence length="99" mass="10194">MGRGATQGPGQGDRPGPRTSAAARVRGRVQGVGFRWWFRSELERRGLTGTATNLADGSVEVTLAGAADAVADLLAALHGPDAPGRVDAVDPLPPPPSER</sequence>
<dbReference type="SUPFAM" id="SSF54975">
    <property type="entry name" value="Acylphosphatase/BLUF domain-like"/>
    <property type="match status" value="1"/>
</dbReference>
<feature type="active site" evidence="5">
    <location>
        <position position="35"/>
    </location>
</feature>
<dbReference type="PROSITE" id="PS51160">
    <property type="entry name" value="ACYLPHOSPHATASE_3"/>
    <property type="match status" value="1"/>
</dbReference>
<name>A0A8A4Z7P5_9MICO</name>
<comment type="catalytic activity">
    <reaction evidence="4 5">
        <text>an acyl phosphate + H2O = a carboxylate + phosphate + H(+)</text>
        <dbReference type="Rhea" id="RHEA:14965"/>
        <dbReference type="ChEBI" id="CHEBI:15377"/>
        <dbReference type="ChEBI" id="CHEBI:15378"/>
        <dbReference type="ChEBI" id="CHEBI:29067"/>
        <dbReference type="ChEBI" id="CHEBI:43474"/>
        <dbReference type="ChEBI" id="CHEBI:59918"/>
        <dbReference type="EC" id="3.6.1.7"/>
    </reaction>
</comment>
<dbReference type="Pfam" id="PF00708">
    <property type="entry name" value="Acylphosphatase"/>
    <property type="match status" value="1"/>
</dbReference>
<evidence type="ECO:0000256" key="6">
    <source>
        <dbReference type="RuleBase" id="RU004168"/>
    </source>
</evidence>
<feature type="region of interest" description="Disordered" evidence="7">
    <location>
        <begin position="1"/>
        <end position="23"/>
    </location>
</feature>
<evidence type="ECO:0000313" key="10">
    <source>
        <dbReference type="Proteomes" id="UP000663937"/>
    </source>
</evidence>
<protein>
    <recommendedName>
        <fullName evidence="3 5">acylphosphatase</fullName>
        <ecNumber evidence="2 5">3.6.1.7</ecNumber>
    </recommendedName>
</protein>
<keyword evidence="10" id="KW-1185">Reference proteome</keyword>
<feature type="compositionally biased region" description="Low complexity" evidence="7">
    <location>
        <begin position="14"/>
        <end position="23"/>
    </location>
</feature>
<evidence type="ECO:0000256" key="4">
    <source>
        <dbReference type="ARBA" id="ARBA00047645"/>
    </source>
</evidence>
<evidence type="ECO:0000256" key="1">
    <source>
        <dbReference type="ARBA" id="ARBA00005614"/>
    </source>
</evidence>
<reference evidence="9" key="1">
    <citation type="submission" date="2021-03" db="EMBL/GenBank/DDBJ databases">
        <title>Pengzhenrongella sicca gen. nov., sp. nov., a new member of suborder Micrococcineae isolated from High-Arctic tundra soil.</title>
        <authorList>
            <person name="Peng F."/>
        </authorList>
    </citation>
    <scope>NUCLEOTIDE SEQUENCE</scope>
    <source>
        <strain evidence="9">LRZ-2</strain>
    </source>
</reference>
<dbReference type="InterPro" id="IPR001792">
    <property type="entry name" value="Acylphosphatase-like_dom"/>
</dbReference>
<dbReference type="PANTHER" id="PTHR47268:SF4">
    <property type="entry name" value="ACYLPHOSPHATASE"/>
    <property type="match status" value="1"/>
</dbReference>
<dbReference type="InterPro" id="IPR036046">
    <property type="entry name" value="Acylphosphatase-like_dom_sf"/>
</dbReference>
<evidence type="ECO:0000256" key="5">
    <source>
        <dbReference type="PROSITE-ProRule" id="PRU00520"/>
    </source>
</evidence>